<feature type="domain" description="Band 7" evidence="7">
    <location>
        <begin position="20"/>
        <end position="183"/>
    </location>
</feature>
<dbReference type="Gene3D" id="3.30.479.30">
    <property type="entry name" value="Band 7 domain"/>
    <property type="match status" value="1"/>
</dbReference>
<evidence type="ECO:0000256" key="3">
    <source>
        <dbReference type="ARBA" id="ARBA00022692"/>
    </source>
</evidence>
<dbReference type="InterPro" id="IPR001107">
    <property type="entry name" value="Band_7"/>
</dbReference>
<dbReference type="Proteomes" id="UP000580051">
    <property type="component" value="Unassembled WGS sequence"/>
</dbReference>
<evidence type="ECO:0000256" key="1">
    <source>
        <dbReference type="ARBA" id="ARBA00004370"/>
    </source>
</evidence>
<evidence type="ECO:0000256" key="5">
    <source>
        <dbReference type="ARBA" id="ARBA00023136"/>
    </source>
</evidence>
<organism evidence="8 9">
    <name type="scientific">Candidatus Hakubella thermalkaliphila</name>
    <dbReference type="NCBI Taxonomy" id="2754717"/>
    <lineage>
        <taxon>Bacteria</taxon>
        <taxon>Bacillati</taxon>
        <taxon>Actinomycetota</taxon>
        <taxon>Actinomycetota incertae sedis</taxon>
        <taxon>Candidatus Hakubellales</taxon>
        <taxon>Candidatus Hakubellaceae</taxon>
        <taxon>Candidatus Hakubella</taxon>
    </lineage>
</organism>
<evidence type="ECO:0000256" key="2">
    <source>
        <dbReference type="ARBA" id="ARBA00007862"/>
    </source>
</evidence>
<evidence type="ECO:0000256" key="4">
    <source>
        <dbReference type="ARBA" id="ARBA00022989"/>
    </source>
</evidence>
<dbReference type="PANTHER" id="PTHR42911:SF1">
    <property type="entry name" value="MODULATOR OF FTSH PROTEASE HFLC"/>
    <property type="match status" value="1"/>
</dbReference>
<protein>
    <recommendedName>
        <fullName evidence="6">Protein HflC</fullName>
    </recommendedName>
</protein>
<dbReference type="SUPFAM" id="SSF117892">
    <property type="entry name" value="Band 7/SPFH domain"/>
    <property type="match status" value="1"/>
</dbReference>
<keyword evidence="8" id="KW-0645">Protease</keyword>
<dbReference type="GO" id="GO:0006508">
    <property type="term" value="P:proteolysis"/>
    <property type="evidence" value="ECO:0007669"/>
    <property type="project" value="UniProtKB-KW"/>
</dbReference>
<dbReference type="InterPro" id="IPR010200">
    <property type="entry name" value="HflC"/>
</dbReference>
<dbReference type="PIRSF" id="PIRSF005651">
    <property type="entry name" value="HflC"/>
    <property type="match status" value="1"/>
</dbReference>
<dbReference type="PRINTS" id="PR00721">
    <property type="entry name" value="STOMATIN"/>
</dbReference>
<comment type="subcellular location">
    <subcellularLocation>
        <location evidence="1">Membrane</location>
    </subcellularLocation>
</comment>
<sequence length="288" mass="32792">MRKAVITIVVVLVALFVLSQAVFTIDEKEQAIILQLGKYVETIEEPGLNFKIPFIQTVSRMERRVLVADAPATEFITLDKERLVVDTYTRWRIVNPHLFYKAVRDEHGARLRLNSIAVSKLREELARYTLWDIIGIQRKPITETVRQHVNEVTRREFGIEVIDVRMKRADLPVEVQEAVFARMIAERDRMAKEARAEGAQEARKVTAEADKEVVVLLAEAEKESKILRGEGDAQAVTIYAAAFGKDPEFFSFVRSLEAYEKLLLGGTTLVLGSDSELFRYLESPQPTE</sequence>
<dbReference type="GO" id="GO:0008233">
    <property type="term" value="F:peptidase activity"/>
    <property type="evidence" value="ECO:0007669"/>
    <property type="project" value="UniProtKB-KW"/>
</dbReference>
<evidence type="ECO:0000313" key="8">
    <source>
        <dbReference type="EMBL" id="GFP21493.1"/>
    </source>
</evidence>
<gene>
    <name evidence="8" type="ORF">HKBW3S06_00720</name>
</gene>
<comment type="similarity">
    <text evidence="2 6">Belongs to the band 7/mec-2 family. HflC subfamily.</text>
</comment>
<comment type="function">
    <text evidence="6">HflC and HflK could regulate a protease.</text>
</comment>
<evidence type="ECO:0000313" key="9">
    <source>
        <dbReference type="Proteomes" id="UP000580051"/>
    </source>
</evidence>
<dbReference type="RefSeq" id="WP_176226625.1">
    <property type="nucleotide sequence ID" value="NZ_BLRV01000054.1"/>
</dbReference>
<keyword evidence="5" id="KW-0472">Membrane</keyword>
<dbReference type="NCBIfam" id="TIGR01932">
    <property type="entry name" value="hflC"/>
    <property type="match status" value="1"/>
</dbReference>
<reference evidence="8 9" key="1">
    <citation type="journal article" date="2020" name="Front. Microbiol.">
        <title>Single-cell genomics of novel Actinobacteria with the Wood-Ljungdahl pathway discovered in a serpentinizing system.</title>
        <authorList>
            <person name="Merino N."/>
            <person name="Kawai M."/>
            <person name="Boyd E.S."/>
            <person name="Colman D.R."/>
            <person name="McGlynn S.E."/>
            <person name="Nealson K.H."/>
            <person name="Kurokawa K."/>
            <person name="Hongoh Y."/>
        </authorList>
    </citation>
    <scope>NUCLEOTIDE SEQUENCE [LARGE SCALE GENOMIC DNA]</scope>
    <source>
        <strain evidence="8 9">S06</strain>
    </source>
</reference>
<dbReference type="CDD" id="cd03405">
    <property type="entry name" value="SPFH_HflC"/>
    <property type="match status" value="1"/>
</dbReference>
<comment type="caution">
    <text evidence="8">The sequence shown here is derived from an EMBL/GenBank/DDBJ whole genome shotgun (WGS) entry which is preliminary data.</text>
</comment>
<dbReference type="InterPro" id="IPR036013">
    <property type="entry name" value="Band_7/SPFH_dom_sf"/>
</dbReference>
<keyword evidence="8" id="KW-0378">Hydrolase</keyword>
<dbReference type="EMBL" id="BLRV01000054">
    <property type="protein sequence ID" value="GFP21493.1"/>
    <property type="molecule type" value="Genomic_DNA"/>
</dbReference>
<dbReference type="GO" id="GO:0016020">
    <property type="term" value="C:membrane"/>
    <property type="evidence" value="ECO:0007669"/>
    <property type="project" value="UniProtKB-SubCell"/>
</dbReference>
<proteinExistence type="inferred from homology"/>
<evidence type="ECO:0000259" key="7">
    <source>
        <dbReference type="SMART" id="SM00244"/>
    </source>
</evidence>
<name>A0A6V8NMZ6_9ACTN</name>
<dbReference type="AlphaFoldDB" id="A0A6V8NMZ6"/>
<dbReference type="SMART" id="SM00244">
    <property type="entry name" value="PHB"/>
    <property type="match status" value="1"/>
</dbReference>
<dbReference type="Pfam" id="PF01145">
    <property type="entry name" value="Band_7"/>
    <property type="match status" value="1"/>
</dbReference>
<evidence type="ECO:0000256" key="6">
    <source>
        <dbReference type="PIRNR" id="PIRNR005651"/>
    </source>
</evidence>
<keyword evidence="4" id="KW-1133">Transmembrane helix</keyword>
<dbReference type="PANTHER" id="PTHR42911">
    <property type="entry name" value="MODULATOR OF FTSH PROTEASE HFLC"/>
    <property type="match status" value="1"/>
</dbReference>
<keyword evidence="3" id="KW-0812">Transmembrane</keyword>
<accession>A0A6V8NMZ6</accession>
<dbReference type="InterPro" id="IPR001972">
    <property type="entry name" value="Stomatin_HflK_fam"/>
</dbReference>